<dbReference type="PANTHER" id="PTHR33285">
    <property type="entry name" value="PHYTOSULFOKINES 3"/>
    <property type="match status" value="1"/>
</dbReference>
<dbReference type="Pfam" id="PF06404">
    <property type="entry name" value="PSK"/>
    <property type="match status" value="1"/>
</dbReference>
<keyword evidence="3 9" id="KW-0217">Developmental protein</keyword>
<comment type="PTM">
    <text evidence="9">PSK-alpha is produced by endopeptidase digestion. PSK-beta is produced from PSK-alpha by exopeptidase digestion.</text>
</comment>
<comment type="function">
    <text evidence="9">Promotes plant cell differentiation, organogenesis and somatic embryogenesis as well as cell proliferation.</text>
</comment>
<keyword evidence="8 9" id="KW-0339">Growth factor</keyword>
<evidence type="ECO:0000256" key="3">
    <source>
        <dbReference type="ARBA" id="ARBA00022473"/>
    </source>
</evidence>
<evidence type="ECO:0000256" key="4">
    <source>
        <dbReference type="ARBA" id="ARBA00022525"/>
    </source>
</evidence>
<dbReference type="InterPro" id="IPR009438">
    <property type="entry name" value="Phytosulfokine"/>
</dbReference>
<organism evidence="10 11">
    <name type="scientific">Hibiscus sabdariffa</name>
    <name type="common">roselle</name>
    <dbReference type="NCBI Taxonomy" id="183260"/>
    <lineage>
        <taxon>Eukaryota</taxon>
        <taxon>Viridiplantae</taxon>
        <taxon>Streptophyta</taxon>
        <taxon>Embryophyta</taxon>
        <taxon>Tracheophyta</taxon>
        <taxon>Spermatophyta</taxon>
        <taxon>Magnoliopsida</taxon>
        <taxon>eudicotyledons</taxon>
        <taxon>Gunneridae</taxon>
        <taxon>Pentapetalae</taxon>
        <taxon>rosids</taxon>
        <taxon>malvids</taxon>
        <taxon>Malvales</taxon>
        <taxon>Malvaceae</taxon>
        <taxon>Malvoideae</taxon>
        <taxon>Hibiscus</taxon>
    </lineage>
</organism>
<evidence type="ECO:0000256" key="1">
    <source>
        <dbReference type="ARBA" id="ARBA00004613"/>
    </source>
</evidence>
<keyword evidence="5 9" id="KW-0765">Sulfation</keyword>
<sequence length="95" mass="10767">MKGKRNSVGLLSFLVLAYLLLSSLSTSARLPLQINHGEEKVNTNGMIIQADAKEDLPDLIGAEEWGCQEKDEECEKRRLIQEAHLDYIYTQNHKP</sequence>
<accession>A0ABR2B7E4</accession>
<keyword evidence="6 9" id="KW-0732">Signal</keyword>
<comment type="similarity">
    <text evidence="2 9">Belongs to the phytosulfokine family.</text>
</comment>
<evidence type="ECO:0000313" key="10">
    <source>
        <dbReference type="EMBL" id="KAK8502248.1"/>
    </source>
</evidence>
<comment type="PTM">
    <text evidence="9">Sulfation is important for activity and for the binding to a putative membrane receptor.</text>
</comment>
<feature type="signal peptide" evidence="9">
    <location>
        <begin position="1"/>
        <end position="28"/>
    </location>
</feature>
<gene>
    <name evidence="10" type="ORF">V6N12_011666</name>
</gene>
<name>A0ABR2B7E4_9ROSI</name>
<evidence type="ECO:0000256" key="2">
    <source>
        <dbReference type="ARBA" id="ARBA00010781"/>
    </source>
</evidence>
<evidence type="ECO:0000256" key="5">
    <source>
        <dbReference type="ARBA" id="ARBA00022641"/>
    </source>
</evidence>
<evidence type="ECO:0000256" key="8">
    <source>
        <dbReference type="ARBA" id="ARBA00023030"/>
    </source>
</evidence>
<evidence type="ECO:0000256" key="7">
    <source>
        <dbReference type="ARBA" id="ARBA00022782"/>
    </source>
</evidence>
<evidence type="ECO:0000313" key="11">
    <source>
        <dbReference type="Proteomes" id="UP001472677"/>
    </source>
</evidence>
<dbReference type="PANTHER" id="PTHR33285:SF33">
    <property type="entry name" value="PHYTOSULFOKINE"/>
    <property type="match status" value="1"/>
</dbReference>
<keyword evidence="4 9" id="KW-0964">Secreted</keyword>
<dbReference type="Proteomes" id="UP001472677">
    <property type="component" value="Unassembled WGS sequence"/>
</dbReference>
<comment type="subcellular location">
    <subcellularLocation>
        <location evidence="1 9">Secreted</location>
    </subcellularLocation>
</comment>
<comment type="caution">
    <text evidence="10">The sequence shown here is derived from an EMBL/GenBank/DDBJ whole genome shotgun (WGS) entry which is preliminary data.</text>
</comment>
<reference evidence="10 11" key="1">
    <citation type="journal article" date="2024" name="G3 (Bethesda)">
        <title>Genome assembly of Hibiscus sabdariffa L. provides insights into metabolisms of medicinal natural products.</title>
        <authorList>
            <person name="Kim T."/>
        </authorList>
    </citation>
    <scope>NUCLEOTIDE SEQUENCE [LARGE SCALE GENOMIC DNA]</scope>
    <source>
        <strain evidence="10">TK-2024</strain>
        <tissue evidence="10">Old leaves</tissue>
    </source>
</reference>
<feature type="chain" id="PRO_5044972622" description="Phytosulfokine" evidence="9">
    <location>
        <begin position="29"/>
        <end position="95"/>
    </location>
</feature>
<evidence type="ECO:0000256" key="9">
    <source>
        <dbReference type="RuleBase" id="RU368031"/>
    </source>
</evidence>
<keyword evidence="11" id="KW-1185">Reference proteome</keyword>
<evidence type="ECO:0000256" key="6">
    <source>
        <dbReference type="ARBA" id="ARBA00022729"/>
    </source>
</evidence>
<dbReference type="EMBL" id="JBBPBM010000173">
    <property type="protein sequence ID" value="KAK8502248.1"/>
    <property type="molecule type" value="Genomic_DNA"/>
</dbReference>
<proteinExistence type="inferred from homology"/>
<keyword evidence="7 9" id="KW-0221">Differentiation</keyword>
<protein>
    <recommendedName>
        <fullName evidence="9">Phytosulfokine</fullName>
    </recommendedName>
    <component>
        <recommendedName>
            <fullName evidence="9">Phytosulfokine-alpha</fullName>
            <shortName evidence="9">PSK-alpha</shortName>
            <shortName evidence="9">Phytosulfokine-a</shortName>
        </recommendedName>
    </component>
    <component>
        <recommendedName>
            <fullName evidence="9">Phytosulfokine-beta</fullName>
            <shortName evidence="9">PSK-beta</shortName>
            <shortName evidence="9">Phytosulfokine-b</shortName>
        </recommendedName>
    </component>
</protein>